<reference evidence="13" key="1">
    <citation type="submission" date="2025-08" db="UniProtKB">
        <authorList>
            <consortium name="RefSeq"/>
        </authorList>
    </citation>
    <scope>IDENTIFICATION</scope>
    <source>
        <tissue evidence="13">Gonads</tissue>
    </source>
</reference>
<feature type="transmembrane region" description="Helical" evidence="10">
    <location>
        <begin position="119"/>
        <end position="141"/>
    </location>
</feature>
<evidence type="ECO:0000256" key="2">
    <source>
        <dbReference type="ARBA" id="ARBA00010663"/>
    </source>
</evidence>
<dbReference type="Gene3D" id="1.20.1070.10">
    <property type="entry name" value="Rhodopsin 7-helix transmembrane proteins"/>
    <property type="match status" value="1"/>
</dbReference>
<evidence type="ECO:0000256" key="9">
    <source>
        <dbReference type="RuleBase" id="RU000688"/>
    </source>
</evidence>
<dbReference type="PROSITE" id="PS50262">
    <property type="entry name" value="G_PROTEIN_RECEP_F1_2"/>
    <property type="match status" value="1"/>
</dbReference>
<dbReference type="OrthoDB" id="7787645at2759"/>
<feature type="domain" description="G-protein coupled receptors family 1 profile" evidence="11">
    <location>
        <begin position="17"/>
        <end position="301"/>
    </location>
</feature>
<organism evidence="12 13">
    <name type="scientific">Sitophilus oryzae</name>
    <name type="common">Rice weevil</name>
    <name type="synonym">Curculio oryzae</name>
    <dbReference type="NCBI Taxonomy" id="7048"/>
    <lineage>
        <taxon>Eukaryota</taxon>
        <taxon>Metazoa</taxon>
        <taxon>Ecdysozoa</taxon>
        <taxon>Arthropoda</taxon>
        <taxon>Hexapoda</taxon>
        <taxon>Insecta</taxon>
        <taxon>Pterygota</taxon>
        <taxon>Neoptera</taxon>
        <taxon>Endopterygota</taxon>
        <taxon>Coleoptera</taxon>
        <taxon>Polyphaga</taxon>
        <taxon>Cucujiformia</taxon>
        <taxon>Curculionidae</taxon>
        <taxon>Dryophthorinae</taxon>
        <taxon>Sitophilus</taxon>
    </lineage>
</organism>
<dbReference type="GO" id="GO:0004930">
    <property type="term" value="F:G protein-coupled receptor activity"/>
    <property type="evidence" value="ECO:0007669"/>
    <property type="project" value="UniProtKB-KW"/>
</dbReference>
<feature type="transmembrane region" description="Helical" evidence="10">
    <location>
        <begin position="147"/>
        <end position="174"/>
    </location>
</feature>
<proteinExistence type="inferred from homology"/>
<evidence type="ECO:0000256" key="5">
    <source>
        <dbReference type="ARBA" id="ARBA00023040"/>
    </source>
</evidence>
<sequence length="363" mass="40753">MDLSETIVCICIATTCAGFFINLAFAYKLCTSRVPRNPLLVGLMVSDLSVCIISCPVKTYRRIYRPIFSSLSTFVLLDFIEELPASCATLSMMCVAIDRYCVVKKFQPFNRKITREKTLPYIVGLIWIIASLIVLTEAITYHKDFSWISVAVSLRVILVNVLPIFTVLVSHIFLHSNLTAVSLTARARHGELPLPMPILQRKKPQEIKTHVIIVAGMSKHEELEESDSTTATENTVPSNLKNRKRLGCFMLLIAVCFFLLWAPFTACQLFSIIFEGGMDDEVLELMKSIAFLHSGLSPLLSIASMDRDWSKSTFAACRGLEVLNEHKSPSSTNEDALGPFNPRFVRPNKKANYNRRSSSVIIY</sequence>
<feature type="transmembrane region" description="Helical" evidence="10">
    <location>
        <begin position="7"/>
        <end position="27"/>
    </location>
</feature>
<dbReference type="RefSeq" id="XP_030756498.1">
    <property type="nucleotide sequence ID" value="XM_030900638.1"/>
</dbReference>
<name>A0A6J2XYB8_SITOR</name>
<evidence type="ECO:0000256" key="7">
    <source>
        <dbReference type="ARBA" id="ARBA00023170"/>
    </source>
</evidence>
<evidence type="ECO:0000256" key="8">
    <source>
        <dbReference type="ARBA" id="ARBA00023224"/>
    </source>
</evidence>
<dbReference type="InterPro" id="IPR017452">
    <property type="entry name" value="GPCR_Rhodpsn_7TM"/>
</dbReference>
<evidence type="ECO:0000313" key="12">
    <source>
        <dbReference type="Proteomes" id="UP000504635"/>
    </source>
</evidence>
<comment type="similarity">
    <text evidence="2 9">Belongs to the G-protein coupled receptor 1 family.</text>
</comment>
<keyword evidence="12" id="KW-1185">Reference proteome</keyword>
<evidence type="ECO:0000259" key="11">
    <source>
        <dbReference type="PROSITE" id="PS50262"/>
    </source>
</evidence>
<dbReference type="InParanoid" id="A0A6J2XYB8"/>
<evidence type="ECO:0000256" key="1">
    <source>
        <dbReference type="ARBA" id="ARBA00004141"/>
    </source>
</evidence>
<evidence type="ECO:0000313" key="13">
    <source>
        <dbReference type="RefSeq" id="XP_030756498.1"/>
    </source>
</evidence>
<feature type="transmembrane region" description="Helical" evidence="10">
    <location>
        <begin position="248"/>
        <end position="273"/>
    </location>
</feature>
<dbReference type="SUPFAM" id="SSF81321">
    <property type="entry name" value="Family A G protein-coupled receptor-like"/>
    <property type="match status" value="1"/>
</dbReference>
<evidence type="ECO:0000256" key="10">
    <source>
        <dbReference type="SAM" id="Phobius"/>
    </source>
</evidence>
<keyword evidence="6 10" id="KW-0472">Membrane</keyword>
<dbReference type="GO" id="GO:0005886">
    <property type="term" value="C:plasma membrane"/>
    <property type="evidence" value="ECO:0007669"/>
    <property type="project" value="TreeGrafter"/>
</dbReference>
<dbReference type="Pfam" id="PF00001">
    <property type="entry name" value="7tm_1"/>
    <property type="match status" value="1"/>
</dbReference>
<accession>A0A6J2XYB8</accession>
<comment type="subcellular location">
    <subcellularLocation>
        <location evidence="1">Membrane</location>
        <topology evidence="1">Multi-pass membrane protein</topology>
    </subcellularLocation>
</comment>
<protein>
    <submittedName>
        <fullName evidence="13">Uncharacterized protein LOC115882525 isoform X1</fullName>
    </submittedName>
</protein>
<keyword evidence="8 9" id="KW-0807">Transducer</keyword>
<dbReference type="PANTHER" id="PTHR45695">
    <property type="entry name" value="LEUCOKININ RECEPTOR-RELATED"/>
    <property type="match status" value="1"/>
</dbReference>
<dbReference type="PRINTS" id="PR00237">
    <property type="entry name" value="GPCRRHODOPSN"/>
</dbReference>
<dbReference type="PROSITE" id="PS00237">
    <property type="entry name" value="G_PROTEIN_RECEP_F1_1"/>
    <property type="match status" value="1"/>
</dbReference>
<evidence type="ECO:0000256" key="6">
    <source>
        <dbReference type="ARBA" id="ARBA00023136"/>
    </source>
</evidence>
<dbReference type="PANTHER" id="PTHR45695:SF15">
    <property type="entry name" value="OPSIN RH2"/>
    <property type="match status" value="1"/>
</dbReference>
<evidence type="ECO:0000256" key="4">
    <source>
        <dbReference type="ARBA" id="ARBA00022989"/>
    </source>
</evidence>
<dbReference type="GeneID" id="115882525"/>
<dbReference type="CDD" id="cd00637">
    <property type="entry name" value="7tm_classA_rhodopsin-like"/>
    <property type="match status" value="1"/>
</dbReference>
<gene>
    <name evidence="13" type="primary">LOC115882525</name>
</gene>
<keyword evidence="4 10" id="KW-1133">Transmembrane helix</keyword>
<keyword evidence="7 9" id="KW-0675">Receptor</keyword>
<dbReference type="AlphaFoldDB" id="A0A6J2XYB8"/>
<dbReference type="KEGG" id="soy:115882525"/>
<dbReference type="Proteomes" id="UP000504635">
    <property type="component" value="Unplaced"/>
</dbReference>
<keyword evidence="3 9" id="KW-0812">Transmembrane</keyword>
<keyword evidence="5 9" id="KW-0297">G-protein coupled receptor</keyword>
<dbReference type="FunCoup" id="A0A6J2XYB8">
    <property type="interactions" value="64"/>
</dbReference>
<evidence type="ECO:0000256" key="3">
    <source>
        <dbReference type="ARBA" id="ARBA00022692"/>
    </source>
</evidence>
<dbReference type="InterPro" id="IPR000276">
    <property type="entry name" value="GPCR_Rhodpsn"/>
</dbReference>